<evidence type="ECO:0000256" key="3">
    <source>
        <dbReference type="ARBA" id="ARBA00023125"/>
    </source>
</evidence>
<feature type="region of interest" description="Disordered" evidence="8">
    <location>
        <begin position="1"/>
        <end position="136"/>
    </location>
</feature>
<evidence type="ECO:0000256" key="7">
    <source>
        <dbReference type="RuleBase" id="RU000682"/>
    </source>
</evidence>
<keyword evidence="2" id="KW-0217">Developmental protein</keyword>
<dbReference type="CDD" id="cd00086">
    <property type="entry name" value="homeodomain"/>
    <property type="match status" value="1"/>
</dbReference>
<dbReference type="Pfam" id="PF00046">
    <property type="entry name" value="Homeodomain"/>
    <property type="match status" value="1"/>
</dbReference>
<gene>
    <name evidence="10" type="ORF">GBAR_LOCUS27068</name>
</gene>
<keyword evidence="11" id="KW-1185">Reference proteome</keyword>
<evidence type="ECO:0000256" key="5">
    <source>
        <dbReference type="ARBA" id="ARBA00023242"/>
    </source>
</evidence>
<dbReference type="SMART" id="SM00389">
    <property type="entry name" value="HOX"/>
    <property type="match status" value="1"/>
</dbReference>
<dbReference type="InterPro" id="IPR009057">
    <property type="entry name" value="Homeodomain-like_sf"/>
</dbReference>
<feature type="compositionally biased region" description="Acidic residues" evidence="8">
    <location>
        <begin position="52"/>
        <end position="63"/>
    </location>
</feature>
<dbReference type="PANTHER" id="PTHR24340:SF41">
    <property type="entry name" value="MUSCLE-SPECIFIC HOMEOBOX PROTEIN TINMAN-RELATED"/>
    <property type="match status" value="1"/>
</dbReference>
<sequence length="313" mass="34426">MLDMDTSDTTASTSPGYKADDRSHGPCCTSFMISDILHSSLRSPRQRSAEDCNSEPDDDATSVDEERNHAAVPNGAASDTESAADGEREDDGRDSTGKNGDDTRNEDCCGASPKSSTAGSPGSAIDSSKHKKRRPRALFSHAQVYELERRFTVQKYLTAHEREQLASMLHLTETQVKIWFQNRRYKNKRQQLEHARLSPKSCKELKDCTALSGSPLPDFKPQNFPVATVPPFGLSFTTPSTVPHTHAHVCTPEGYLRYPLMKPNFSALSSPLYCPPTAATSFPAFSPLCPSSLSPYQPFPHPLPHTLKVPAEF</sequence>
<evidence type="ECO:0000259" key="9">
    <source>
        <dbReference type="PROSITE" id="PS50071"/>
    </source>
</evidence>
<keyword evidence="5 6" id="KW-0539">Nucleus</keyword>
<dbReference type="InterPro" id="IPR020479">
    <property type="entry name" value="HD_metazoa"/>
</dbReference>
<accession>A0AA35TIY7</accession>
<evidence type="ECO:0000256" key="4">
    <source>
        <dbReference type="ARBA" id="ARBA00023155"/>
    </source>
</evidence>
<dbReference type="AlphaFoldDB" id="A0AA35TIY7"/>
<feature type="compositionally biased region" description="Low complexity" evidence="8">
    <location>
        <begin position="1"/>
        <end position="14"/>
    </location>
</feature>
<reference evidence="10" key="1">
    <citation type="submission" date="2023-03" db="EMBL/GenBank/DDBJ databases">
        <authorList>
            <person name="Steffen K."/>
            <person name="Cardenas P."/>
        </authorList>
    </citation>
    <scope>NUCLEOTIDE SEQUENCE</scope>
</reference>
<feature type="DNA-binding region" description="Homeobox" evidence="6">
    <location>
        <begin position="132"/>
        <end position="191"/>
    </location>
</feature>
<dbReference type="PROSITE" id="PS00027">
    <property type="entry name" value="HOMEOBOX_1"/>
    <property type="match status" value="1"/>
</dbReference>
<dbReference type="InterPro" id="IPR050394">
    <property type="entry name" value="Homeobox_NK-like"/>
</dbReference>
<dbReference type="Gene3D" id="1.10.10.60">
    <property type="entry name" value="Homeodomain-like"/>
    <property type="match status" value="1"/>
</dbReference>
<dbReference type="GO" id="GO:0030154">
    <property type="term" value="P:cell differentiation"/>
    <property type="evidence" value="ECO:0007669"/>
    <property type="project" value="TreeGrafter"/>
</dbReference>
<proteinExistence type="predicted"/>
<feature type="domain" description="Homeobox" evidence="9">
    <location>
        <begin position="130"/>
        <end position="190"/>
    </location>
</feature>
<dbReference type="PROSITE" id="PS50071">
    <property type="entry name" value="HOMEOBOX_2"/>
    <property type="match status" value="1"/>
</dbReference>
<feature type="compositionally biased region" description="Basic and acidic residues" evidence="8">
    <location>
        <begin position="90"/>
        <end position="107"/>
    </location>
</feature>
<dbReference type="InterPro" id="IPR001356">
    <property type="entry name" value="HD"/>
</dbReference>
<dbReference type="GO" id="GO:0005634">
    <property type="term" value="C:nucleus"/>
    <property type="evidence" value="ECO:0007669"/>
    <property type="project" value="UniProtKB-SubCell"/>
</dbReference>
<dbReference type="PRINTS" id="PR00024">
    <property type="entry name" value="HOMEOBOX"/>
</dbReference>
<evidence type="ECO:0000256" key="2">
    <source>
        <dbReference type="ARBA" id="ARBA00022473"/>
    </source>
</evidence>
<comment type="caution">
    <text evidence="10">The sequence shown here is derived from an EMBL/GenBank/DDBJ whole genome shotgun (WGS) entry which is preliminary data.</text>
</comment>
<name>A0AA35TIY7_GEOBA</name>
<evidence type="ECO:0000313" key="10">
    <source>
        <dbReference type="EMBL" id="CAI8049160.1"/>
    </source>
</evidence>
<protein>
    <submittedName>
        <fullName evidence="10">Homeobox protein zampogna</fullName>
    </submittedName>
</protein>
<evidence type="ECO:0000313" key="11">
    <source>
        <dbReference type="Proteomes" id="UP001174909"/>
    </source>
</evidence>
<dbReference type="SUPFAM" id="SSF46689">
    <property type="entry name" value="Homeodomain-like"/>
    <property type="match status" value="1"/>
</dbReference>
<evidence type="ECO:0000256" key="6">
    <source>
        <dbReference type="PROSITE-ProRule" id="PRU00108"/>
    </source>
</evidence>
<comment type="subcellular location">
    <subcellularLocation>
        <location evidence="1 6 7">Nucleus</location>
    </subcellularLocation>
</comment>
<dbReference type="GO" id="GO:0000978">
    <property type="term" value="F:RNA polymerase II cis-regulatory region sequence-specific DNA binding"/>
    <property type="evidence" value="ECO:0007669"/>
    <property type="project" value="TreeGrafter"/>
</dbReference>
<keyword evidence="4 6" id="KW-0371">Homeobox</keyword>
<dbReference type="PANTHER" id="PTHR24340">
    <property type="entry name" value="HOMEOBOX PROTEIN NKX"/>
    <property type="match status" value="1"/>
</dbReference>
<dbReference type="Proteomes" id="UP001174909">
    <property type="component" value="Unassembled WGS sequence"/>
</dbReference>
<evidence type="ECO:0000256" key="8">
    <source>
        <dbReference type="SAM" id="MobiDB-lite"/>
    </source>
</evidence>
<dbReference type="EMBL" id="CASHTH010003779">
    <property type="protein sequence ID" value="CAI8049160.1"/>
    <property type="molecule type" value="Genomic_DNA"/>
</dbReference>
<dbReference type="InterPro" id="IPR017970">
    <property type="entry name" value="Homeobox_CS"/>
</dbReference>
<organism evidence="10 11">
    <name type="scientific">Geodia barretti</name>
    <name type="common">Barrett's horny sponge</name>
    <dbReference type="NCBI Taxonomy" id="519541"/>
    <lineage>
        <taxon>Eukaryota</taxon>
        <taxon>Metazoa</taxon>
        <taxon>Porifera</taxon>
        <taxon>Demospongiae</taxon>
        <taxon>Heteroscleromorpha</taxon>
        <taxon>Tetractinellida</taxon>
        <taxon>Astrophorina</taxon>
        <taxon>Geodiidae</taxon>
        <taxon>Geodia</taxon>
    </lineage>
</organism>
<dbReference type="GO" id="GO:0000981">
    <property type="term" value="F:DNA-binding transcription factor activity, RNA polymerase II-specific"/>
    <property type="evidence" value="ECO:0007669"/>
    <property type="project" value="InterPro"/>
</dbReference>
<keyword evidence="3 6" id="KW-0238">DNA-binding</keyword>
<evidence type="ECO:0000256" key="1">
    <source>
        <dbReference type="ARBA" id="ARBA00004123"/>
    </source>
</evidence>